<dbReference type="Gene3D" id="3.40.50.300">
    <property type="entry name" value="P-loop containing nucleotide triphosphate hydrolases"/>
    <property type="match status" value="1"/>
</dbReference>
<evidence type="ECO:0000259" key="3">
    <source>
        <dbReference type="PROSITE" id="PS50043"/>
    </source>
</evidence>
<dbReference type="PROSITE" id="PS50043">
    <property type="entry name" value="HTH_LUXR_2"/>
    <property type="match status" value="1"/>
</dbReference>
<dbReference type="InterPro" id="IPR027417">
    <property type="entry name" value="P-loop_NTPase"/>
</dbReference>
<reference evidence="4 5" key="1">
    <citation type="submission" date="2023-06" db="EMBL/GenBank/DDBJ databases">
        <title>Microbacterium sp. nov., isolated from a waste landfill.</title>
        <authorList>
            <person name="Wen W."/>
        </authorList>
    </citation>
    <scope>NUCLEOTIDE SEQUENCE [LARGE SCALE GENOMIC DNA]</scope>
    <source>
        <strain evidence="4 5">ASV49</strain>
    </source>
</reference>
<keyword evidence="2" id="KW-0067">ATP-binding</keyword>
<dbReference type="InterPro" id="IPR011990">
    <property type="entry name" value="TPR-like_helical_dom_sf"/>
</dbReference>
<dbReference type="CDD" id="cd06170">
    <property type="entry name" value="LuxR_C_like"/>
    <property type="match status" value="1"/>
</dbReference>
<dbReference type="RefSeq" id="WP_286287932.1">
    <property type="nucleotide sequence ID" value="NZ_JASXSZ010000002.1"/>
</dbReference>
<keyword evidence="5" id="KW-1185">Reference proteome</keyword>
<dbReference type="EMBL" id="JASXSZ010000002">
    <property type="protein sequence ID" value="MDL9979057.1"/>
    <property type="molecule type" value="Genomic_DNA"/>
</dbReference>
<dbReference type="PANTHER" id="PTHR16305">
    <property type="entry name" value="TESTICULAR SOLUBLE ADENYLYL CYCLASE"/>
    <property type="match status" value="1"/>
</dbReference>
<evidence type="ECO:0000256" key="1">
    <source>
        <dbReference type="ARBA" id="ARBA00022741"/>
    </source>
</evidence>
<dbReference type="InterPro" id="IPR036388">
    <property type="entry name" value="WH-like_DNA-bd_sf"/>
</dbReference>
<dbReference type="SUPFAM" id="SSF46894">
    <property type="entry name" value="C-terminal effector domain of the bipartite response regulators"/>
    <property type="match status" value="1"/>
</dbReference>
<dbReference type="InterPro" id="IPR000792">
    <property type="entry name" value="Tscrpt_reg_LuxR_C"/>
</dbReference>
<dbReference type="Pfam" id="PF13191">
    <property type="entry name" value="AAA_16"/>
    <property type="match status" value="1"/>
</dbReference>
<dbReference type="Pfam" id="PF00196">
    <property type="entry name" value="GerE"/>
    <property type="match status" value="1"/>
</dbReference>
<dbReference type="PANTHER" id="PTHR16305:SF35">
    <property type="entry name" value="TRANSCRIPTIONAL ACTIVATOR DOMAIN"/>
    <property type="match status" value="1"/>
</dbReference>
<dbReference type="SMART" id="SM00421">
    <property type="entry name" value="HTH_LUXR"/>
    <property type="match status" value="1"/>
</dbReference>
<name>A0ABT7MX84_9MICO</name>
<dbReference type="PROSITE" id="PS00622">
    <property type="entry name" value="HTH_LUXR_1"/>
    <property type="match status" value="1"/>
</dbReference>
<dbReference type="SMART" id="SM00382">
    <property type="entry name" value="AAA"/>
    <property type="match status" value="1"/>
</dbReference>
<protein>
    <submittedName>
        <fullName evidence="4">LuxR C-terminal-related transcriptional regulator</fullName>
    </submittedName>
</protein>
<dbReference type="Gene3D" id="1.10.10.10">
    <property type="entry name" value="Winged helix-like DNA-binding domain superfamily/Winged helix DNA-binding domain"/>
    <property type="match status" value="1"/>
</dbReference>
<dbReference type="InterPro" id="IPR016032">
    <property type="entry name" value="Sig_transdc_resp-reg_C-effctor"/>
</dbReference>
<dbReference type="InterPro" id="IPR003593">
    <property type="entry name" value="AAA+_ATPase"/>
</dbReference>
<sequence length="857" mass="90808">MLVERERLLGDLVAETDDAARIGRGRLVFLGGEAGVGKTALVRALADAVRDRMPVRVGRADNVTTAGALAPFSEALPTIDTAEGDRIRLFRRIRDALQETPSLLILEDLHWADEATLDALRYLGRRLDGVPALIVATYRDDEVGARHPLTRLLGDLAAVPETTRMQVPPLSIDGVAALAAHTDVDPVLLHARTRGNAFFVTEVLASDSESLPATVSDAILARVSALDVAGQDAAAAAAVVGAVLGAPADPALLATVAGRDVAAVDQCADAGVLVAERDGFGFRHILAREAVEGSLSASQRRELHRRALSALAERTPDDHRTLAHHAAGCGDDAAAAWHAARAAEQAARLGAHRESAEHDRMALRHELDPTARAAVSVALSYECYLTDQLPEAIAARQRALELHEVAGDASSVGDDERWLSRLSWFLGRGADAERYAARAIATLEPLARDSRLAMAYSNLAQLRMLAKDSPEAERWGEQALRLARELGDVEIEVHALNNLGTAAMGAGRVPEGEALLTRSLDLALSADMHEHVARAYTNLGWLTMEQHRCAVALARLDAGIAYCNERDLDSWARYMRSGRCQVLADIGRFDDALADAAAVLDHPDTAPISAIPAAAAAASIRSRRGEDPRAQLESAAALAATTRELQRVGPVACALAEDAWLRGDLDVVASATDVALELALAHDDPWMTGELAWWRMLAGIPAPDAPMAEPFALMIAGSSDAAASAWDGLGSAVWAAYARAFSSDAATAAEAVRTFDALGASAVVTAVLRTRHERGLPLPRRPHAATRAHPGLLTDRELDVLRLLGEGLSTAQIADQLVVSPRTVEHHVSAVLRKLGEPTRARAVAAARAPGGALAAS</sequence>
<comment type="caution">
    <text evidence="4">The sequence shown here is derived from an EMBL/GenBank/DDBJ whole genome shotgun (WGS) entry which is preliminary data.</text>
</comment>
<dbReference type="InterPro" id="IPR041664">
    <property type="entry name" value="AAA_16"/>
</dbReference>
<proteinExistence type="predicted"/>
<dbReference type="Proteomes" id="UP001235064">
    <property type="component" value="Unassembled WGS sequence"/>
</dbReference>
<dbReference type="PRINTS" id="PR00038">
    <property type="entry name" value="HTHLUXR"/>
</dbReference>
<dbReference type="Gene3D" id="1.25.40.10">
    <property type="entry name" value="Tetratricopeptide repeat domain"/>
    <property type="match status" value="1"/>
</dbReference>
<keyword evidence="1" id="KW-0547">Nucleotide-binding</keyword>
<feature type="domain" description="HTH luxR-type" evidence="3">
    <location>
        <begin position="786"/>
        <end position="851"/>
    </location>
</feature>
<organism evidence="4 5">
    <name type="scientific">Microbacterium candidum</name>
    <dbReference type="NCBI Taxonomy" id="3041922"/>
    <lineage>
        <taxon>Bacteria</taxon>
        <taxon>Bacillati</taxon>
        <taxon>Actinomycetota</taxon>
        <taxon>Actinomycetes</taxon>
        <taxon>Micrococcales</taxon>
        <taxon>Microbacteriaceae</taxon>
        <taxon>Microbacterium</taxon>
    </lineage>
</organism>
<evidence type="ECO:0000313" key="4">
    <source>
        <dbReference type="EMBL" id="MDL9979057.1"/>
    </source>
</evidence>
<evidence type="ECO:0000313" key="5">
    <source>
        <dbReference type="Proteomes" id="UP001235064"/>
    </source>
</evidence>
<evidence type="ECO:0000256" key="2">
    <source>
        <dbReference type="ARBA" id="ARBA00022840"/>
    </source>
</evidence>
<dbReference type="SUPFAM" id="SSF52540">
    <property type="entry name" value="P-loop containing nucleoside triphosphate hydrolases"/>
    <property type="match status" value="1"/>
</dbReference>
<dbReference type="SUPFAM" id="SSF48452">
    <property type="entry name" value="TPR-like"/>
    <property type="match status" value="1"/>
</dbReference>
<accession>A0ABT7MX84</accession>
<gene>
    <name evidence="4" type="ORF">QSV35_06915</name>
</gene>